<dbReference type="PANTHER" id="PTHR48064:SF1">
    <property type="entry name" value="RECEPTOR-LIKE PROTEIN 51-RELATED"/>
    <property type="match status" value="1"/>
</dbReference>
<sequence length="439" mass="47342">MKPSPPPSLLLILLFLFLFSTITITNSISPSLPPTPSPTSSPSPSSPSSHYYYSPLDPTQLKALQSLNIPTTKNPCSQPSFHNATLCDSSKPFSHLISLQLSNCSTFLSLSYTALKSLSTLHSLHLINCPITPIHFPPQLSSSLQSFSSINSFHKLSGVWLSHLANLTDLSLFNLQLKASGLYVILAHMTKLKTLTISNANLTGFLPKHIHSNLTHIDLSGNKLKGTIPPSITMLDTLESLNLSSNGFKGEIPFSLGDLISLKNLSLASNSFSGTVPDSISAIPGLVHMDLSSNNLNGTIPKFLTEIKSIKYLNLANNNFHGVLPFNLSFMKRIQVLKVGGNSNLCYNHSVLSSKLKLGIAPCDKHGMPLSPPPAKGSSSSDDDDSSDDDYDDSSDDDGSSHKKEHHHGPNKVVLGVAIALSSFVFLIVFLILCSKCCR</sequence>
<comment type="subcellular location">
    <subcellularLocation>
        <location evidence="1">Membrane</location>
        <topology evidence="1">Single-pass membrane protein</topology>
    </subcellularLocation>
</comment>
<evidence type="ECO:0000313" key="14">
    <source>
        <dbReference type="Proteomes" id="UP001372338"/>
    </source>
</evidence>
<evidence type="ECO:0000256" key="7">
    <source>
        <dbReference type="ARBA" id="ARBA00023136"/>
    </source>
</evidence>
<comment type="caution">
    <text evidence="13">The sequence shown here is derived from an EMBL/GenBank/DDBJ whole genome shotgun (WGS) entry which is preliminary data.</text>
</comment>
<evidence type="ECO:0000256" key="4">
    <source>
        <dbReference type="ARBA" id="ARBA00022729"/>
    </source>
</evidence>
<feature type="transmembrane region" description="Helical" evidence="11">
    <location>
        <begin position="413"/>
        <end position="434"/>
    </location>
</feature>
<name>A0AAN9E684_CROPI</name>
<keyword evidence="2" id="KW-0433">Leucine-rich repeat</keyword>
<dbReference type="Gene3D" id="3.80.10.10">
    <property type="entry name" value="Ribonuclease Inhibitor"/>
    <property type="match status" value="1"/>
</dbReference>
<dbReference type="Pfam" id="PF13855">
    <property type="entry name" value="LRR_8"/>
    <property type="match status" value="1"/>
</dbReference>
<evidence type="ECO:0000256" key="2">
    <source>
        <dbReference type="ARBA" id="ARBA00022614"/>
    </source>
</evidence>
<evidence type="ECO:0000256" key="3">
    <source>
        <dbReference type="ARBA" id="ARBA00022692"/>
    </source>
</evidence>
<evidence type="ECO:0008006" key="15">
    <source>
        <dbReference type="Google" id="ProtNLM"/>
    </source>
</evidence>
<dbReference type="Proteomes" id="UP001372338">
    <property type="component" value="Unassembled WGS sequence"/>
</dbReference>
<dbReference type="GO" id="GO:0016020">
    <property type="term" value="C:membrane"/>
    <property type="evidence" value="ECO:0007669"/>
    <property type="project" value="UniProtKB-SubCell"/>
</dbReference>
<evidence type="ECO:0000256" key="1">
    <source>
        <dbReference type="ARBA" id="ARBA00004167"/>
    </source>
</evidence>
<dbReference type="EMBL" id="JAYWIO010000008">
    <property type="protein sequence ID" value="KAK7247183.1"/>
    <property type="molecule type" value="Genomic_DNA"/>
</dbReference>
<keyword evidence="5" id="KW-0677">Repeat</keyword>
<keyword evidence="9" id="KW-0325">Glycoprotein</keyword>
<dbReference type="AlphaFoldDB" id="A0AAN9E684"/>
<feature type="chain" id="PRO_5043015901" description="Receptor-like protein 51" evidence="12">
    <location>
        <begin position="28"/>
        <end position="439"/>
    </location>
</feature>
<keyword evidence="4 12" id="KW-0732">Signal</keyword>
<dbReference type="PANTHER" id="PTHR48064">
    <property type="entry name" value="OS01G0750400 PROTEIN"/>
    <property type="match status" value="1"/>
</dbReference>
<feature type="compositionally biased region" description="Pro residues" evidence="10">
    <location>
        <begin position="31"/>
        <end position="45"/>
    </location>
</feature>
<dbReference type="InterPro" id="IPR053038">
    <property type="entry name" value="RLP_Defense"/>
</dbReference>
<accession>A0AAN9E684</accession>
<dbReference type="InterPro" id="IPR032675">
    <property type="entry name" value="LRR_dom_sf"/>
</dbReference>
<evidence type="ECO:0000256" key="5">
    <source>
        <dbReference type="ARBA" id="ARBA00022737"/>
    </source>
</evidence>
<dbReference type="InterPro" id="IPR001611">
    <property type="entry name" value="Leu-rich_rpt"/>
</dbReference>
<dbReference type="FunFam" id="3.80.10.10:FF:000413">
    <property type="entry name" value="Inactive leucine-rich repeat receptor-like protein kinase"/>
    <property type="match status" value="1"/>
</dbReference>
<protein>
    <recommendedName>
        <fullName evidence="15">Receptor-like protein 51</fullName>
    </recommendedName>
</protein>
<evidence type="ECO:0000256" key="8">
    <source>
        <dbReference type="ARBA" id="ARBA00023170"/>
    </source>
</evidence>
<dbReference type="Pfam" id="PF00560">
    <property type="entry name" value="LRR_1"/>
    <property type="match status" value="3"/>
</dbReference>
<evidence type="ECO:0000256" key="6">
    <source>
        <dbReference type="ARBA" id="ARBA00022989"/>
    </source>
</evidence>
<evidence type="ECO:0000256" key="11">
    <source>
        <dbReference type="SAM" id="Phobius"/>
    </source>
</evidence>
<feature type="region of interest" description="Disordered" evidence="10">
    <location>
        <begin position="369"/>
        <end position="408"/>
    </location>
</feature>
<keyword evidence="3 11" id="KW-0812">Transmembrane</keyword>
<reference evidence="13 14" key="1">
    <citation type="submission" date="2024-01" db="EMBL/GenBank/DDBJ databases">
        <title>The genomes of 5 underutilized Papilionoideae crops provide insights into root nodulation and disease resistanc.</title>
        <authorList>
            <person name="Yuan L."/>
        </authorList>
    </citation>
    <scope>NUCLEOTIDE SEQUENCE [LARGE SCALE GENOMIC DNA]</scope>
    <source>
        <strain evidence="13">ZHUSHIDOU_FW_LH</strain>
        <tissue evidence="13">Leaf</tissue>
    </source>
</reference>
<keyword evidence="14" id="KW-1185">Reference proteome</keyword>
<keyword evidence="7 11" id="KW-0472">Membrane</keyword>
<gene>
    <name evidence="13" type="ORF">RIF29_42060</name>
</gene>
<evidence type="ECO:0000313" key="13">
    <source>
        <dbReference type="EMBL" id="KAK7247183.1"/>
    </source>
</evidence>
<feature type="signal peptide" evidence="12">
    <location>
        <begin position="1"/>
        <end position="27"/>
    </location>
</feature>
<feature type="compositionally biased region" description="Acidic residues" evidence="10">
    <location>
        <begin position="381"/>
        <end position="398"/>
    </location>
</feature>
<dbReference type="SUPFAM" id="SSF52058">
    <property type="entry name" value="L domain-like"/>
    <property type="match status" value="1"/>
</dbReference>
<keyword evidence="8" id="KW-0675">Receptor</keyword>
<evidence type="ECO:0000256" key="9">
    <source>
        <dbReference type="ARBA" id="ARBA00023180"/>
    </source>
</evidence>
<feature type="region of interest" description="Disordered" evidence="10">
    <location>
        <begin position="30"/>
        <end position="50"/>
    </location>
</feature>
<organism evidence="13 14">
    <name type="scientific">Crotalaria pallida</name>
    <name type="common">Smooth rattlebox</name>
    <name type="synonym">Crotalaria striata</name>
    <dbReference type="NCBI Taxonomy" id="3830"/>
    <lineage>
        <taxon>Eukaryota</taxon>
        <taxon>Viridiplantae</taxon>
        <taxon>Streptophyta</taxon>
        <taxon>Embryophyta</taxon>
        <taxon>Tracheophyta</taxon>
        <taxon>Spermatophyta</taxon>
        <taxon>Magnoliopsida</taxon>
        <taxon>eudicotyledons</taxon>
        <taxon>Gunneridae</taxon>
        <taxon>Pentapetalae</taxon>
        <taxon>rosids</taxon>
        <taxon>fabids</taxon>
        <taxon>Fabales</taxon>
        <taxon>Fabaceae</taxon>
        <taxon>Papilionoideae</taxon>
        <taxon>50 kb inversion clade</taxon>
        <taxon>genistoids sensu lato</taxon>
        <taxon>core genistoids</taxon>
        <taxon>Crotalarieae</taxon>
        <taxon>Crotalaria</taxon>
    </lineage>
</organism>
<evidence type="ECO:0000256" key="10">
    <source>
        <dbReference type="SAM" id="MobiDB-lite"/>
    </source>
</evidence>
<proteinExistence type="predicted"/>
<keyword evidence="6 11" id="KW-1133">Transmembrane helix</keyword>
<evidence type="ECO:0000256" key="12">
    <source>
        <dbReference type="SAM" id="SignalP"/>
    </source>
</evidence>